<dbReference type="STRING" id="1428644.BIV57_14580"/>
<dbReference type="InterPro" id="IPR033753">
    <property type="entry name" value="GCV_H/Fam206"/>
</dbReference>
<dbReference type="RefSeq" id="WP_071657285.1">
    <property type="nucleotide sequence ID" value="NZ_MLCF01000077.1"/>
</dbReference>
<dbReference type="InterPro" id="IPR017453">
    <property type="entry name" value="GCV_H_sub"/>
</dbReference>
<dbReference type="InterPro" id="IPR003016">
    <property type="entry name" value="2-oxoA_DH_lipoyl-BS"/>
</dbReference>
<dbReference type="Proteomes" id="UP000243342">
    <property type="component" value="Unassembled WGS sequence"/>
</dbReference>
<dbReference type="PROSITE" id="PS50968">
    <property type="entry name" value="BIOTINYL_LIPOYL"/>
    <property type="match status" value="1"/>
</dbReference>
<dbReference type="SUPFAM" id="SSF51230">
    <property type="entry name" value="Single hybrid motif"/>
    <property type="match status" value="1"/>
</dbReference>
<dbReference type="AlphaFoldDB" id="A0A1J7BDN5"/>
<dbReference type="CDD" id="cd06848">
    <property type="entry name" value="GCS_H"/>
    <property type="match status" value="1"/>
</dbReference>
<dbReference type="Pfam" id="PF01597">
    <property type="entry name" value="GCV_H"/>
    <property type="match status" value="1"/>
</dbReference>
<dbReference type="InterPro" id="IPR000089">
    <property type="entry name" value="Biotin_lipoyl"/>
</dbReference>
<dbReference type="HAMAP" id="MF_00272">
    <property type="entry name" value="GcvH"/>
    <property type="match status" value="1"/>
</dbReference>
<dbReference type="PROSITE" id="PS00189">
    <property type="entry name" value="LIPOYL"/>
    <property type="match status" value="1"/>
</dbReference>
<evidence type="ECO:0000259" key="5">
    <source>
        <dbReference type="PROSITE" id="PS50968"/>
    </source>
</evidence>
<dbReference type="PANTHER" id="PTHR11715:SF3">
    <property type="entry name" value="GLYCINE CLEAVAGE SYSTEM H PROTEIN-RELATED"/>
    <property type="match status" value="1"/>
</dbReference>
<evidence type="ECO:0000256" key="4">
    <source>
        <dbReference type="PIRSR" id="PIRSR617453-50"/>
    </source>
</evidence>
<comment type="cofactor">
    <cofactor evidence="3">
        <name>(R)-lipoate</name>
        <dbReference type="ChEBI" id="CHEBI:83088"/>
    </cofactor>
    <text evidence="3">Binds 1 lipoyl cofactor covalently.</text>
</comment>
<reference evidence="6 7" key="1">
    <citation type="submission" date="2016-10" db="EMBL/GenBank/DDBJ databases">
        <title>Genome sequence of Streptomyces gilvigriseus MUSC 26.</title>
        <authorList>
            <person name="Lee L.-H."/>
            <person name="Ser H.-L."/>
        </authorList>
    </citation>
    <scope>NUCLEOTIDE SEQUENCE [LARGE SCALE GENOMIC DNA]</scope>
    <source>
        <strain evidence="6 7">MUSC 26</strain>
    </source>
</reference>
<feature type="modified residue" description="N6-lipoyllysine" evidence="3 4">
    <location>
        <position position="65"/>
    </location>
</feature>
<feature type="domain" description="Lipoyl-binding" evidence="5">
    <location>
        <begin position="24"/>
        <end position="106"/>
    </location>
</feature>
<dbReference type="PANTHER" id="PTHR11715">
    <property type="entry name" value="GLYCINE CLEAVAGE SYSTEM H PROTEIN"/>
    <property type="match status" value="1"/>
</dbReference>
<dbReference type="NCBIfam" id="NF002270">
    <property type="entry name" value="PRK01202.1"/>
    <property type="match status" value="1"/>
</dbReference>
<evidence type="ECO:0000256" key="3">
    <source>
        <dbReference type="HAMAP-Rule" id="MF_00272"/>
    </source>
</evidence>
<evidence type="ECO:0000313" key="7">
    <source>
        <dbReference type="Proteomes" id="UP000243342"/>
    </source>
</evidence>
<comment type="function">
    <text evidence="3">The glycine cleavage system catalyzes the degradation of glycine. The H protein shuttles the methylamine group of glycine from the P protein to the T protein.</text>
</comment>
<name>A0A1J7BDN5_9ACTN</name>
<evidence type="ECO:0000256" key="2">
    <source>
        <dbReference type="ARBA" id="ARBA00022823"/>
    </source>
</evidence>
<dbReference type="EMBL" id="MLCF01000077">
    <property type="protein sequence ID" value="OIV36758.1"/>
    <property type="molecule type" value="Genomic_DNA"/>
</dbReference>
<keyword evidence="2 3" id="KW-0450">Lipoyl</keyword>
<dbReference type="NCBIfam" id="TIGR00527">
    <property type="entry name" value="gcvH"/>
    <property type="match status" value="1"/>
</dbReference>
<gene>
    <name evidence="3" type="primary">gcvH</name>
    <name evidence="6" type="ORF">BIV57_14580</name>
</gene>
<dbReference type="InterPro" id="IPR011053">
    <property type="entry name" value="Single_hybrid_motif"/>
</dbReference>
<dbReference type="GO" id="GO:0019464">
    <property type="term" value="P:glycine decarboxylation via glycine cleavage system"/>
    <property type="evidence" value="ECO:0007669"/>
    <property type="project" value="UniProtKB-UniRule"/>
</dbReference>
<dbReference type="GO" id="GO:0005829">
    <property type="term" value="C:cytosol"/>
    <property type="evidence" value="ECO:0007669"/>
    <property type="project" value="TreeGrafter"/>
</dbReference>
<evidence type="ECO:0000256" key="1">
    <source>
        <dbReference type="ARBA" id="ARBA00009249"/>
    </source>
</evidence>
<dbReference type="Gene3D" id="2.40.50.100">
    <property type="match status" value="1"/>
</dbReference>
<evidence type="ECO:0000313" key="6">
    <source>
        <dbReference type="EMBL" id="OIV36758.1"/>
    </source>
</evidence>
<organism evidence="6 7">
    <name type="scientific">Mangrovactinospora gilvigrisea</name>
    <dbReference type="NCBI Taxonomy" id="1428644"/>
    <lineage>
        <taxon>Bacteria</taxon>
        <taxon>Bacillati</taxon>
        <taxon>Actinomycetota</taxon>
        <taxon>Actinomycetes</taxon>
        <taxon>Kitasatosporales</taxon>
        <taxon>Streptomycetaceae</taxon>
        <taxon>Mangrovactinospora</taxon>
    </lineage>
</organism>
<proteinExistence type="inferred from homology"/>
<dbReference type="GO" id="GO:0005960">
    <property type="term" value="C:glycine cleavage complex"/>
    <property type="evidence" value="ECO:0007669"/>
    <property type="project" value="InterPro"/>
</dbReference>
<comment type="caution">
    <text evidence="6">The sequence shown here is derived from an EMBL/GenBank/DDBJ whole genome shotgun (WGS) entry which is preliminary data.</text>
</comment>
<accession>A0A1J7BDN5</accession>
<sequence>MSNPENLRYSKEHEWLTLAAAGEQATIGITAHAADALGDVVFVQLPEVGAKVAAGEACGELESTKSVSDLYSPASGTVAEVNQAVVDDPALVNSGPFEDGWLFKVTLDQGTDEIADLLTAAQYSELTAD</sequence>
<comment type="subunit">
    <text evidence="3">The glycine cleavage system is composed of four proteins: P, T, L and H.</text>
</comment>
<protein>
    <recommendedName>
        <fullName evidence="3">Glycine cleavage system H protein</fullName>
    </recommendedName>
</protein>
<dbReference type="OrthoDB" id="9796712at2"/>
<dbReference type="InterPro" id="IPR002930">
    <property type="entry name" value="GCV_H"/>
</dbReference>
<keyword evidence="7" id="KW-1185">Reference proteome</keyword>
<dbReference type="GO" id="GO:0009249">
    <property type="term" value="P:protein lipoylation"/>
    <property type="evidence" value="ECO:0007669"/>
    <property type="project" value="TreeGrafter"/>
</dbReference>
<comment type="similarity">
    <text evidence="1 3">Belongs to the GcvH family.</text>
</comment>